<feature type="compositionally biased region" description="Basic and acidic residues" evidence="1">
    <location>
        <begin position="1"/>
        <end position="12"/>
    </location>
</feature>
<protein>
    <submittedName>
        <fullName evidence="2">Uncharacterized protein</fullName>
    </submittedName>
</protein>
<dbReference type="Proteomes" id="UP000825729">
    <property type="component" value="Unassembled WGS sequence"/>
</dbReference>
<evidence type="ECO:0000256" key="1">
    <source>
        <dbReference type="SAM" id="MobiDB-lite"/>
    </source>
</evidence>
<gene>
    <name evidence="2" type="ORF">H6P81_002584</name>
</gene>
<sequence length="69" mass="7835">MVEHARGWDRGRGRGVCESGSESTLVGGEEMSPQSRVRAGRIRARTMASRITTSRDEYEANRERILFHK</sequence>
<accession>A0AAV7FBC3</accession>
<comment type="caution">
    <text evidence="2">The sequence shown here is derived from an EMBL/GenBank/DDBJ whole genome shotgun (WGS) entry which is preliminary data.</text>
</comment>
<feature type="region of interest" description="Disordered" evidence="1">
    <location>
        <begin position="1"/>
        <end position="39"/>
    </location>
</feature>
<proteinExistence type="predicted"/>
<dbReference type="AlphaFoldDB" id="A0AAV7FBC3"/>
<evidence type="ECO:0000313" key="2">
    <source>
        <dbReference type="EMBL" id="KAG9458076.1"/>
    </source>
</evidence>
<reference evidence="2 3" key="1">
    <citation type="submission" date="2021-07" db="EMBL/GenBank/DDBJ databases">
        <title>The Aristolochia fimbriata genome: insights into angiosperm evolution, floral development and chemical biosynthesis.</title>
        <authorList>
            <person name="Jiao Y."/>
        </authorList>
    </citation>
    <scope>NUCLEOTIDE SEQUENCE [LARGE SCALE GENOMIC DNA]</scope>
    <source>
        <strain evidence="2">IBCAS-2021</strain>
        <tissue evidence="2">Leaf</tissue>
    </source>
</reference>
<organism evidence="2 3">
    <name type="scientific">Aristolochia fimbriata</name>
    <name type="common">White veined hardy Dutchman's pipe vine</name>
    <dbReference type="NCBI Taxonomy" id="158543"/>
    <lineage>
        <taxon>Eukaryota</taxon>
        <taxon>Viridiplantae</taxon>
        <taxon>Streptophyta</taxon>
        <taxon>Embryophyta</taxon>
        <taxon>Tracheophyta</taxon>
        <taxon>Spermatophyta</taxon>
        <taxon>Magnoliopsida</taxon>
        <taxon>Magnoliidae</taxon>
        <taxon>Piperales</taxon>
        <taxon>Aristolochiaceae</taxon>
        <taxon>Aristolochia</taxon>
    </lineage>
</organism>
<dbReference type="EMBL" id="JAINDJ010000002">
    <property type="protein sequence ID" value="KAG9458076.1"/>
    <property type="molecule type" value="Genomic_DNA"/>
</dbReference>
<keyword evidence="3" id="KW-1185">Reference proteome</keyword>
<evidence type="ECO:0000313" key="3">
    <source>
        <dbReference type="Proteomes" id="UP000825729"/>
    </source>
</evidence>
<name>A0AAV7FBC3_ARIFI</name>